<dbReference type="CDD" id="cd08493">
    <property type="entry name" value="PBP2_DppA_like"/>
    <property type="match status" value="1"/>
</dbReference>
<feature type="compositionally biased region" description="Low complexity" evidence="4">
    <location>
        <begin position="37"/>
        <end position="55"/>
    </location>
</feature>
<dbReference type="GeneID" id="72185217"/>
<dbReference type="InterPro" id="IPR039424">
    <property type="entry name" value="SBP_5"/>
</dbReference>
<accession>A0A8U0HYR2</accession>
<dbReference type="EMBL" id="CP096659">
    <property type="protein sequence ID" value="UPV76067.1"/>
    <property type="molecule type" value="Genomic_DNA"/>
</dbReference>
<dbReference type="InterPro" id="IPR030678">
    <property type="entry name" value="Peptide/Ni-bd"/>
</dbReference>
<dbReference type="PROSITE" id="PS51318">
    <property type="entry name" value="TAT"/>
    <property type="match status" value="1"/>
</dbReference>
<dbReference type="GO" id="GO:0042597">
    <property type="term" value="C:periplasmic space"/>
    <property type="evidence" value="ECO:0007669"/>
    <property type="project" value="UniProtKB-ARBA"/>
</dbReference>
<dbReference type="KEGG" id="halx:M0R89_08420"/>
<keyword evidence="2" id="KW-0813">Transport</keyword>
<dbReference type="PANTHER" id="PTHR30290:SF9">
    <property type="entry name" value="OLIGOPEPTIDE-BINDING PROTEIN APPA"/>
    <property type="match status" value="1"/>
</dbReference>
<evidence type="ECO:0000259" key="5">
    <source>
        <dbReference type="Pfam" id="PF00496"/>
    </source>
</evidence>
<dbReference type="GO" id="GO:0015833">
    <property type="term" value="P:peptide transport"/>
    <property type="evidence" value="ECO:0007669"/>
    <property type="project" value="TreeGrafter"/>
</dbReference>
<evidence type="ECO:0000256" key="2">
    <source>
        <dbReference type="ARBA" id="ARBA00022448"/>
    </source>
</evidence>
<dbReference type="PANTHER" id="PTHR30290">
    <property type="entry name" value="PERIPLASMIC BINDING COMPONENT OF ABC TRANSPORTER"/>
    <property type="match status" value="1"/>
</dbReference>
<reference evidence="6 7" key="1">
    <citation type="submission" date="2022-04" db="EMBL/GenBank/DDBJ databases">
        <title>Diverse halophilic archaea isolated from saline environments.</title>
        <authorList>
            <person name="Cui H.-L."/>
        </authorList>
    </citation>
    <scope>NUCLEOTIDE SEQUENCE [LARGE SCALE GENOMIC DNA]</scope>
    <source>
        <strain evidence="6 7">XZYJT49</strain>
    </source>
</reference>
<keyword evidence="3" id="KW-0732">Signal</keyword>
<dbReference type="Proteomes" id="UP000830729">
    <property type="component" value="Chromosome"/>
</dbReference>
<proteinExistence type="inferred from homology"/>
<dbReference type="RefSeq" id="WP_248652104.1">
    <property type="nucleotide sequence ID" value="NZ_CP096659.1"/>
</dbReference>
<dbReference type="InterPro" id="IPR000914">
    <property type="entry name" value="SBP_5_dom"/>
</dbReference>
<evidence type="ECO:0000313" key="7">
    <source>
        <dbReference type="Proteomes" id="UP000830729"/>
    </source>
</evidence>
<comment type="similarity">
    <text evidence="1">Belongs to the bacterial solute-binding protein 5 family.</text>
</comment>
<dbReference type="PIRSF" id="PIRSF002741">
    <property type="entry name" value="MppA"/>
    <property type="match status" value="1"/>
</dbReference>
<feature type="domain" description="Solute-binding protein family 5" evidence="5">
    <location>
        <begin position="99"/>
        <end position="463"/>
    </location>
</feature>
<dbReference type="GO" id="GO:0043190">
    <property type="term" value="C:ATP-binding cassette (ABC) transporter complex"/>
    <property type="evidence" value="ECO:0007669"/>
    <property type="project" value="InterPro"/>
</dbReference>
<evidence type="ECO:0000256" key="1">
    <source>
        <dbReference type="ARBA" id="ARBA00005695"/>
    </source>
</evidence>
<dbReference type="Gene3D" id="3.10.105.10">
    <property type="entry name" value="Dipeptide-binding Protein, Domain 3"/>
    <property type="match status" value="1"/>
</dbReference>
<evidence type="ECO:0000256" key="3">
    <source>
        <dbReference type="ARBA" id="ARBA00022729"/>
    </source>
</evidence>
<dbReference type="AlphaFoldDB" id="A0A8U0HYR2"/>
<dbReference type="InterPro" id="IPR006311">
    <property type="entry name" value="TAT_signal"/>
</dbReference>
<dbReference type="Gene3D" id="3.90.76.10">
    <property type="entry name" value="Dipeptide-binding Protein, Domain 1"/>
    <property type="match status" value="1"/>
</dbReference>
<dbReference type="Gene3D" id="3.40.190.10">
    <property type="entry name" value="Periplasmic binding protein-like II"/>
    <property type="match status" value="1"/>
</dbReference>
<feature type="region of interest" description="Disordered" evidence="4">
    <location>
        <begin position="28"/>
        <end position="57"/>
    </location>
</feature>
<dbReference type="GO" id="GO:1904680">
    <property type="term" value="F:peptide transmembrane transporter activity"/>
    <property type="evidence" value="ECO:0007669"/>
    <property type="project" value="TreeGrafter"/>
</dbReference>
<protein>
    <submittedName>
        <fullName evidence="6">ABC transporter substrate-binding protein</fullName>
    </submittedName>
</protein>
<evidence type="ECO:0000256" key="4">
    <source>
        <dbReference type="SAM" id="MobiDB-lite"/>
    </source>
</evidence>
<name>A0A8U0HYR2_9EURY</name>
<dbReference type="Pfam" id="PF00496">
    <property type="entry name" value="SBP_bac_5"/>
    <property type="match status" value="1"/>
</dbReference>
<keyword evidence="7" id="KW-1185">Reference proteome</keyword>
<sequence>MATDDSLKRRSFLKAAGGATAAATLAGCTGNTGDGNGTTTDTTETTEESGSSGTTLTYARGADSKSLDFQNTKSGEDAKVTNQIYDSLIEFKPGKTSLKAGLATDWSVDGKSVSLTLRKGVTFHNGDKFTAEDFVATYRRFVDKEYEHYPGQDYVSSYGPYALGGWIDSVEKTGKHAVDITLKQPYAPILKNLAMFCSKVHSLKAIKEHGTDLASKPVGTGPFEFDNWDTSNQRIRLKKNDDYWGDQKAQVDEVVFTAVTSNTSRAQTLLSGGADIVDGLGAQSSKLIDNSDKADLASIPGINVGYMAFNMWRKEAFRKKKVRQAISYAINTEDLVNTIFKGIASQASQPIPESVMGYNPNLDPYGHKPEKAKKLLEEAGETGLEFELAIMKNPRPYIPSPRQAATLVQSNLEEIGVTVNITTKPWKSFLSYTDSFKHDACFLGWMTDNGDPDNFYYALLHPQIDRSEVPDGQDWVNPNDFDNFSTLDTAAWANTEFMKLTEEAQQTYETSKRKSKYQKAGKIFHEEQPWVALDHAKTMRGLRKEVEGFTIAPIGGPFLNRVSLKQ</sequence>
<evidence type="ECO:0000313" key="6">
    <source>
        <dbReference type="EMBL" id="UPV76067.1"/>
    </source>
</evidence>
<gene>
    <name evidence="6" type="ORF">M0R89_08420</name>
</gene>
<dbReference type="SUPFAM" id="SSF53850">
    <property type="entry name" value="Periplasmic binding protein-like II"/>
    <property type="match status" value="1"/>
</dbReference>
<organism evidence="6 7">
    <name type="scientific">Halorussus limi</name>
    <dbReference type="NCBI Taxonomy" id="2938695"/>
    <lineage>
        <taxon>Archaea</taxon>
        <taxon>Methanobacteriati</taxon>
        <taxon>Methanobacteriota</taxon>
        <taxon>Stenosarchaea group</taxon>
        <taxon>Halobacteria</taxon>
        <taxon>Halobacteriales</taxon>
        <taxon>Haladaptataceae</taxon>
        <taxon>Halorussus</taxon>
    </lineage>
</organism>